<dbReference type="InterPro" id="IPR035984">
    <property type="entry name" value="Acyl-CoA-binding_sf"/>
</dbReference>
<dbReference type="Pfam" id="PF00887">
    <property type="entry name" value="ACBP"/>
    <property type="match status" value="1"/>
</dbReference>
<dbReference type="GO" id="GO:0006631">
    <property type="term" value="P:fatty acid metabolic process"/>
    <property type="evidence" value="ECO:0007669"/>
    <property type="project" value="TreeGrafter"/>
</dbReference>
<proteinExistence type="predicted"/>
<dbReference type="InterPro" id="IPR000582">
    <property type="entry name" value="Acyl-CoA-binding_protein"/>
</dbReference>
<dbReference type="EMBL" id="JADJMS010000018">
    <property type="protein sequence ID" value="MBK7415263.1"/>
    <property type="molecule type" value="Genomic_DNA"/>
</dbReference>
<name>A0A935MQV0_9RHOO</name>
<dbReference type="Proteomes" id="UP000739411">
    <property type="component" value="Unassembled WGS sequence"/>
</dbReference>
<comment type="caution">
    <text evidence="3">The sequence shown here is derived from an EMBL/GenBank/DDBJ whole genome shotgun (WGS) entry which is preliminary data.</text>
</comment>
<evidence type="ECO:0000256" key="1">
    <source>
        <dbReference type="ARBA" id="ARBA00023121"/>
    </source>
</evidence>
<organism evidence="3 4">
    <name type="scientific">Candidatus Dechloromonas phosphorivorans</name>
    <dbReference type="NCBI Taxonomy" id="2899244"/>
    <lineage>
        <taxon>Bacteria</taxon>
        <taxon>Pseudomonadati</taxon>
        <taxon>Pseudomonadota</taxon>
        <taxon>Betaproteobacteria</taxon>
        <taxon>Rhodocyclales</taxon>
        <taxon>Azonexaceae</taxon>
        <taxon>Dechloromonas</taxon>
    </lineage>
</organism>
<keyword evidence="1" id="KW-0446">Lipid-binding</keyword>
<evidence type="ECO:0000313" key="3">
    <source>
        <dbReference type="EMBL" id="MBK7415263.1"/>
    </source>
</evidence>
<gene>
    <name evidence="3" type="ORF">IPJ38_09330</name>
</gene>
<dbReference type="GO" id="GO:0000062">
    <property type="term" value="F:fatty-acyl-CoA binding"/>
    <property type="evidence" value="ECO:0007669"/>
    <property type="project" value="InterPro"/>
</dbReference>
<accession>A0A935MQV0</accession>
<dbReference type="SUPFAM" id="SSF47027">
    <property type="entry name" value="Acyl-CoA binding protein"/>
    <property type="match status" value="1"/>
</dbReference>
<dbReference type="Gene3D" id="1.20.80.10">
    <property type="match status" value="1"/>
</dbReference>
<feature type="domain" description="ACB" evidence="2">
    <location>
        <begin position="4"/>
        <end position="85"/>
    </location>
</feature>
<evidence type="ECO:0000259" key="2">
    <source>
        <dbReference type="PROSITE" id="PS51228"/>
    </source>
</evidence>
<dbReference type="PANTHER" id="PTHR23310:SF62">
    <property type="entry name" value="ACYL-COA BINDING PROTEIN 1, ISOFORM A"/>
    <property type="match status" value="1"/>
</dbReference>
<dbReference type="InterPro" id="IPR014352">
    <property type="entry name" value="FERM/acyl-CoA-bd_prot_sf"/>
</dbReference>
<dbReference type="PRINTS" id="PR00689">
    <property type="entry name" value="ACOABINDINGP"/>
</dbReference>
<reference evidence="3 4" key="1">
    <citation type="submission" date="2020-10" db="EMBL/GenBank/DDBJ databases">
        <title>Connecting structure to function with the recovery of over 1000 high-quality activated sludge metagenome-assembled genomes encoding full-length rRNA genes using long-read sequencing.</title>
        <authorList>
            <person name="Singleton C.M."/>
            <person name="Petriglieri F."/>
            <person name="Kristensen J.M."/>
            <person name="Kirkegaard R.H."/>
            <person name="Michaelsen T.Y."/>
            <person name="Andersen M.H."/>
            <person name="Karst S.M."/>
            <person name="Dueholm M.S."/>
            <person name="Nielsen P.H."/>
            <person name="Albertsen M."/>
        </authorList>
    </citation>
    <scope>NUCLEOTIDE SEQUENCE [LARGE SCALE GENOMIC DNA]</scope>
    <source>
        <strain evidence="3">EsbW_18-Q3-R4-48_BATAC.463</strain>
    </source>
</reference>
<evidence type="ECO:0000313" key="4">
    <source>
        <dbReference type="Proteomes" id="UP000739411"/>
    </source>
</evidence>
<protein>
    <submittedName>
        <fullName evidence="3">Acyl-CoA-binding protein</fullName>
    </submittedName>
</protein>
<dbReference type="AlphaFoldDB" id="A0A935MQV0"/>
<sequence>MSDLKARFEAAVAHSKTLTERPDNQTLLRLYSLYKQGSVGDVTGKRPGFTDLVGRAKYDAWATMQGTSPEAAMQAYIDEAAKLTG</sequence>
<dbReference type="PANTHER" id="PTHR23310">
    <property type="entry name" value="ACYL-COA-BINDING PROTEIN, ACBP"/>
    <property type="match status" value="1"/>
</dbReference>
<dbReference type="PROSITE" id="PS51228">
    <property type="entry name" value="ACB_2"/>
    <property type="match status" value="1"/>
</dbReference>